<keyword evidence="2" id="KW-1185">Reference proteome</keyword>
<sequence length="133" mass="15406">MRAYYMQTLTTKALPQCDSFSLADGLCACVIALTKTHVGQPSREVQVMGLNRDLREYMSLGYVNWLEETRNDCLRVTPKSNSHRPIRNQQMYLREELSIKLNVCTKFCHVHRKRFPKLSSNEYETLSEKIGAC</sequence>
<dbReference type="InParanoid" id="A0A1Y2M3S2"/>
<dbReference type="EMBL" id="KZ107841">
    <property type="protein sequence ID" value="OSS50691.1"/>
    <property type="molecule type" value="Genomic_DNA"/>
</dbReference>
<accession>A0A1Y2M3S2</accession>
<evidence type="ECO:0000313" key="1">
    <source>
        <dbReference type="EMBL" id="OSS50691.1"/>
    </source>
</evidence>
<name>A0A1Y2M3S2_EPING</name>
<evidence type="ECO:0000313" key="2">
    <source>
        <dbReference type="Proteomes" id="UP000193240"/>
    </source>
</evidence>
<reference evidence="1 2" key="1">
    <citation type="journal article" date="2017" name="Genome Announc.">
        <title>Genome sequence of the saprophytic ascomycete Epicoccum nigrum ICMP 19927 strain isolated from New Zealand.</title>
        <authorList>
            <person name="Fokin M."/>
            <person name="Fleetwood D."/>
            <person name="Weir B.S."/>
            <person name="Villas-Boas S.G."/>
        </authorList>
    </citation>
    <scope>NUCLEOTIDE SEQUENCE [LARGE SCALE GENOMIC DNA]</scope>
    <source>
        <strain evidence="1 2">ICMP 19927</strain>
    </source>
</reference>
<dbReference type="AlphaFoldDB" id="A0A1Y2M3S2"/>
<gene>
    <name evidence="1" type="ORF">B5807_04448</name>
</gene>
<protein>
    <submittedName>
        <fullName evidence="1">Uncharacterized protein</fullName>
    </submittedName>
</protein>
<organism evidence="1 2">
    <name type="scientific">Epicoccum nigrum</name>
    <name type="common">Soil fungus</name>
    <name type="synonym">Epicoccum purpurascens</name>
    <dbReference type="NCBI Taxonomy" id="105696"/>
    <lineage>
        <taxon>Eukaryota</taxon>
        <taxon>Fungi</taxon>
        <taxon>Dikarya</taxon>
        <taxon>Ascomycota</taxon>
        <taxon>Pezizomycotina</taxon>
        <taxon>Dothideomycetes</taxon>
        <taxon>Pleosporomycetidae</taxon>
        <taxon>Pleosporales</taxon>
        <taxon>Pleosporineae</taxon>
        <taxon>Didymellaceae</taxon>
        <taxon>Epicoccum</taxon>
    </lineage>
</organism>
<dbReference type="Proteomes" id="UP000193240">
    <property type="component" value="Unassembled WGS sequence"/>
</dbReference>
<proteinExistence type="predicted"/>